<evidence type="ECO:0000313" key="3">
    <source>
        <dbReference type="EMBL" id="MFD0918337.1"/>
    </source>
</evidence>
<organism evidence="3 4">
    <name type="scientific">Saccharopolyspora rosea</name>
    <dbReference type="NCBI Taxonomy" id="524884"/>
    <lineage>
        <taxon>Bacteria</taxon>
        <taxon>Bacillati</taxon>
        <taxon>Actinomycetota</taxon>
        <taxon>Actinomycetes</taxon>
        <taxon>Pseudonocardiales</taxon>
        <taxon>Pseudonocardiaceae</taxon>
        <taxon>Saccharopolyspora</taxon>
    </lineage>
</organism>
<keyword evidence="2" id="KW-0732">Signal</keyword>
<dbReference type="PROSITE" id="PS51257">
    <property type="entry name" value="PROKAR_LIPOPROTEIN"/>
    <property type="match status" value="1"/>
</dbReference>
<keyword evidence="4" id="KW-1185">Reference proteome</keyword>
<comment type="caution">
    <text evidence="3">The sequence shown here is derived from an EMBL/GenBank/DDBJ whole genome shotgun (WGS) entry which is preliminary data.</text>
</comment>
<sequence length="151" mass="15172">MTGKGAALAILMLATTAVVSSCQGEQPSHGNAAPAPPTAPSPHTRAATDPILGVSGPAGGPPPECVESVVQRKQYVPTAEFNVKGQQGDTISYEVLKKDGSTSGASSGVFGPGQQGAYFATGVPNDEIQRITISAQGQVGVPGQCVITTIQ</sequence>
<feature type="chain" id="PRO_5047029955" evidence="2">
    <location>
        <begin position="21"/>
        <end position="151"/>
    </location>
</feature>
<evidence type="ECO:0000256" key="2">
    <source>
        <dbReference type="SAM" id="SignalP"/>
    </source>
</evidence>
<dbReference type="EMBL" id="JBHTIW010000001">
    <property type="protein sequence ID" value="MFD0918337.1"/>
    <property type="molecule type" value="Genomic_DNA"/>
</dbReference>
<reference evidence="4" key="1">
    <citation type="journal article" date="2019" name="Int. J. Syst. Evol. Microbiol.">
        <title>The Global Catalogue of Microorganisms (GCM) 10K type strain sequencing project: providing services to taxonomists for standard genome sequencing and annotation.</title>
        <authorList>
            <consortium name="The Broad Institute Genomics Platform"/>
            <consortium name="The Broad Institute Genome Sequencing Center for Infectious Disease"/>
            <person name="Wu L."/>
            <person name="Ma J."/>
        </authorList>
    </citation>
    <scope>NUCLEOTIDE SEQUENCE [LARGE SCALE GENOMIC DNA]</scope>
    <source>
        <strain evidence="4">CCUG 56401</strain>
    </source>
</reference>
<proteinExistence type="predicted"/>
<evidence type="ECO:0000313" key="4">
    <source>
        <dbReference type="Proteomes" id="UP001597018"/>
    </source>
</evidence>
<dbReference type="RefSeq" id="WP_263250038.1">
    <property type="nucleotide sequence ID" value="NZ_BAABLT010000034.1"/>
</dbReference>
<feature type="signal peptide" evidence="2">
    <location>
        <begin position="1"/>
        <end position="20"/>
    </location>
</feature>
<dbReference type="Proteomes" id="UP001597018">
    <property type="component" value="Unassembled WGS sequence"/>
</dbReference>
<gene>
    <name evidence="3" type="ORF">ACFQ16_01135</name>
</gene>
<accession>A0ABW3FKY5</accession>
<evidence type="ECO:0000256" key="1">
    <source>
        <dbReference type="SAM" id="MobiDB-lite"/>
    </source>
</evidence>
<protein>
    <submittedName>
        <fullName evidence="3">Uncharacterized protein</fullName>
    </submittedName>
</protein>
<name>A0ABW3FKY5_9PSEU</name>
<feature type="region of interest" description="Disordered" evidence="1">
    <location>
        <begin position="23"/>
        <end position="65"/>
    </location>
</feature>